<evidence type="ECO:0000313" key="1">
    <source>
        <dbReference type="EMBL" id="VVA94337.1"/>
    </source>
</evidence>
<feature type="non-terminal residue" evidence="1">
    <location>
        <position position="189"/>
    </location>
</feature>
<keyword evidence="2" id="KW-1185">Reference proteome</keyword>
<sequence>MAKVVEAGRKIVESKVTGLRFSWGRFCVFASMVTGTCRLKLRHTETELRLVYGGETHQLSLVSDLGGVDVAGVQVCAEGINCRFSEFREVETADECETRSVKTVYKSRISRRGKDQIWKGLQNVMFKVKVIILELGAARKHIRRKEVKLLNLVWLFNSTFVLSQMGLCVNNRLVGSENELRTKGSKGDP</sequence>
<accession>A0A565AY93</accession>
<evidence type="ECO:0000313" key="2">
    <source>
        <dbReference type="Proteomes" id="UP000489600"/>
    </source>
</evidence>
<organism evidence="1 2">
    <name type="scientific">Arabis nemorensis</name>
    <dbReference type="NCBI Taxonomy" id="586526"/>
    <lineage>
        <taxon>Eukaryota</taxon>
        <taxon>Viridiplantae</taxon>
        <taxon>Streptophyta</taxon>
        <taxon>Embryophyta</taxon>
        <taxon>Tracheophyta</taxon>
        <taxon>Spermatophyta</taxon>
        <taxon>Magnoliopsida</taxon>
        <taxon>eudicotyledons</taxon>
        <taxon>Gunneridae</taxon>
        <taxon>Pentapetalae</taxon>
        <taxon>rosids</taxon>
        <taxon>malvids</taxon>
        <taxon>Brassicales</taxon>
        <taxon>Brassicaceae</taxon>
        <taxon>Arabideae</taxon>
        <taxon>Arabis</taxon>
    </lineage>
</organism>
<protein>
    <submittedName>
        <fullName evidence="1">Uncharacterized protein</fullName>
    </submittedName>
</protein>
<dbReference type="AlphaFoldDB" id="A0A565AY93"/>
<dbReference type="Proteomes" id="UP000489600">
    <property type="component" value="Unassembled WGS sequence"/>
</dbReference>
<proteinExistence type="predicted"/>
<comment type="caution">
    <text evidence="1">The sequence shown here is derived from an EMBL/GenBank/DDBJ whole genome shotgun (WGS) entry which is preliminary data.</text>
</comment>
<name>A0A565AY93_9BRAS</name>
<gene>
    <name evidence="1" type="ORF">ANE_LOCUS4782</name>
</gene>
<dbReference type="EMBL" id="CABITT030000002">
    <property type="protein sequence ID" value="VVA94337.1"/>
    <property type="molecule type" value="Genomic_DNA"/>
</dbReference>
<reference evidence="1" key="1">
    <citation type="submission" date="2019-07" db="EMBL/GenBank/DDBJ databases">
        <authorList>
            <person name="Dittberner H."/>
        </authorList>
    </citation>
    <scope>NUCLEOTIDE SEQUENCE [LARGE SCALE GENOMIC DNA]</scope>
</reference>